<dbReference type="PANTHER" id="PTHR15665">
    <property type="entry name" value="ASTEROID PROTEIN"/>
    <property type="match status" value="1"/>
</dbReference>
<dbReference type="Proteomes" id="UP000256328">
    <property type="component" value="Unassembled WGS sequence"/>
</dbReference>
<name>A0A3D8QQJ2_9HELO</name>
<evidence type="ECO:0000256" key="1">
    <source>
        <dbReference type="ARBA" id="ARBA00007398"/>
    </source>
</evidence>
<dbReference type="EMBL" id="PDLN01000016">
    <property type="protein sequence ID" value="RDW64047.1"/>
    <property type="molecule type" value="Genomic_DNA"/>
</dbReference>
<evidence type="ECO:0000313" key="5">
    <source>
        <dbReference type="Proteomes" id="UP000256328"/>
    </source>
</evidence>
<dbReference type="InterPro" id="IPR026832">
    <property type="entry name" value="Asteroid"/>
</dbReference>
<comment type="similarity">
    <text evidence="1">Belongs to the asteroid family.</text>
</comment>
<dbReference type="InterPro" id="IPR029060">
    <property type="entry name" value="PIN-like_dom_sf"/>
</dbReference>
<organism evidence="4 5">
    <name type="scientific">Coleophoma crateriformis</name>
    <dbReference type="NCBI Taxonomy" id="565419"/>
    <lineage>
        <taxon>Eukaryota</taxon>
        <taxon>Fungi</taxon>
        <taxon>Dikarya</taxon>
        <taxon>Ascomycota</taxon>
        <taxon>Pezizomycotina</taxon>
        <taxon>Leotiomycetes</taxon>
        <taxon>Helotiales</taxon>
        <taxon>Dermateaceae</taxon>
        <taxon>Coleophoma</taxon>
    </lineage>
</organism>
<evidence type="ECO:0000313" key="4">
    <source>
        <dbReference type="EMBL" id="RDW64047.1"/>
    </source>
</evidence>
<evidence type="ECO:0000259" key="3">
    <source>
        <dbReference type="Pfam" id="PF12813"/>
    </source>
</evidence>
<comment type="caution">
    <text evidence="4">The sequence shown here is derived from an EMBL/GenBank/DDBJ whole genome shotgun (WGS) entry which is preliminary data.</text>
</comment>
<sequence>MGIPHLISYLQPYAVGKSLNTQQIVLDGPAFAYHVFYLSLGARQAARNPFEGAPTYLELGEIAIAWLDAIIESGATITKIYFDGFLPATKFDTRSQRMASYTKQVIVYNQIHTEIPFRNLPRKEPQLFSGPTVRTNFAKLPAVPFLVPAVLEALLKCERYKDITAVVPGEADLYCARYLEQHGGTVITGDSDLLVHNLGSDGAVSFFKEIEVKSNGKNELLYFQVYHPTAIAERLSLPSSHGLQSLAFEIVMDPHASFRKVVQNALILKSVKEHKTMYKDFIQEYTPSGFSVVDPHVGVRSILKELDPRISEFVLQFRFYSEIAGRPLSSIEENAKDIHVFLPFLLDCPIRTNAWEISTATRQLAYGLINASLPRQQTFTVFEHRRQQKESTGRELSVPGYNELDEACLTVIRLIEQLESKTPKLSGSGKWLAMAVYQDLDFAASYGKVALSRILVQMDKKQSFAHDGTLSWDSLHFLAQIQGSYYSFRMVKQLLRLVLSCSNSDSMPESFRRLSRKFEELLPMSEVQDQRQLSTTLQTISENDLIAIAEDLLGITKAPTSRESKKEKKKRKRDRGEPELLAPRSKSTNPFAMLEDE</sequence>
<proteinExistence type="inferred from homology"/>
<dbReference type="InterPro" id="IPR039436">
    <property type="entry name" value="Asteroid_dom"/>
</dbReference>
<protein>
    <recommendedName>
        <fullName evidence="3">Asteroid domain-containing protein</fullName>
    </recommendedName>
</protein>
<dbReference type="AlphaFoldDB" id="A0A3D8QQJ2"/>
<gene>
    <name evidence="4" type="ORF">BP5796_10549</name>
</gene>
<feature type="region of interest" description="Disordered" evidence="2">
    <location>
        <begin position="558"/>
        <end position="597"/>
    </location>
</feature>
<dbReference type="PANTHER" id="PTHR15665:SF1">
    <property type="entry name" value="PROTEIN ASTEROID HOMOLOG 1"/>
    <property type="match status" value="1"/>
</dbReference>
<accession>A0A3D8QQJ2</accession>
<reference evidence="4 5" key="1">
    <citation type="journal article" date="2018" name="IMA Fungus">
        <title>IMA Genome-F 9: Draft genome sequence of Annulohypoxylon stygium, Aspergillus mulundensis, Berkeleyomyces basicola (syn. Thielaviopsis basicola), Ceratocystis smalleyi, two Cercospora beticola strains, Coleophoma cylindrospora, Fusarium fracticaudum, Phialophora cf. hyalina, and Morchella septimelata.</title>
        <authorList>
            <person name="Wingfield B.D."/>
            <person name="Bills G.F."/>
            <person name="Dong Y."/>
            <person name="Huang W."/>
            <person name="Nel W.J."/>
            <person name="Swalarsk-Parry B.S."/>
            <person name="Vaghefi N."/>
            <person name="Wilken P.M."/>
            <person name="An Z."/>
            <person name="de Beer Z.W."/>
            <person name="De Vos L."/>
            <person name="Chen L."/>
            <person name="Duong T.A."/>
            <person name="Gao Y."/>
            <person name="Hammerbacher A."/>
            <person name="Kikkert J.R."/>
            <person name="Li Y."/>
            <person name="Li H."/>
            <person name="Li K."/>
            <person name="Li Q."/>
            <person name="Liu X."/>
            <person name="Ma X."/>
            <person name="Naidoo K."/>
            <person name="Pethybridge S.J."/>
            <person name="Sun J."/>
            <person name="Steenkamp E.T."/>
            <person name="van der Nest M.A."/>
            <person name="van Wyk S."/>
            <person name="Wingfield M.J."/>
            <person name="Xiong C."/>
            <person name="Yue Q."/>
            <person name="Zhang X."/>
        </authorList>
    </citation>
    <scope>NUCLEOTIDE SEQUENCE [LARGE SCALE GENOMIC DNA]</scope>
    <source>
        <strain evidence="4 5">BP5796</strain>
    </source>
</reference>
<feature type="domain" description="Asteroid" evidence="3">
    <location>
        <begin position="143"/>
        <end position="397"/>
    </location>
</feature>
<keyword evidence="5" id="KW-1185">Reference proteome</keyword>
<dbReference type="Gene3D" id="3.40.50.1010">
    <property type="entry name" value="5'-nuclease"/>
    <property type="match status" value="1"/>
</dbReference>
<evidence type="ECO:0000256" key="2">
    <source>
        <dbReference type="SAM" id="MobiDB-lite"/>
    </source>
</evidence>
<dbReference type="OrthoDB" id="5297549at2759"/>
<dbReference type="SUPFAM" id="SSF88723">
    <property type="entry name" value="PIN domain-like"/>
    <property type="match status" value="1"/>
</dbReference>
<dbReference type="Pfam" id="PF12813">
    <property type="entry name" value="XPG_I_2"/>
    <property type="match status" value="1"/>
</dbReference>